<evidence type="ECO:0000259" key="2">
    <source>
        <dbReference type="Pfam" id="PF15778"/>
    </source>
</evidence>
<dbReference type="GO" id="GO:0030424">
    <property type="term" value="C:axon"/>
    <property type="evidence" value="ECO:0007669"/>
    <property type="project" value="TreeGrafter"/>
</dbReference>
<name>A0A5E4CN03_MARMO</name>
<dbReference type="AlphaFoldDB" id="A0A5E4CN03"/>
<feature type="compositionally biased region" description="Low complexity" evidence="1">
    <location>
        <begin position="199"/>
        <end position="210"/>
    </location>
</feature>
<evidence type="ECO:0000313" key="4">
    <source>
        <dbReference type="Proteomes" id="UP000335636"/>
    </source>
</evidence>
<feature type="compositionally biased region" description="Low complexity" evidence="1">
    <location>
        <begin position="248"/>
        <end position="259"/>
    </location>
</feature>
<dbReference type="InterPro" id="IPR031542">
    <property type="entry name" value="UNC80_N"/>
</dbReference>
<dbReference type="PANTHER" id="PTHR31781">
    <property type="entry name" value="UNC80"/>
    <property type="match status" value="1"/>
</dbReference>
<feature type="non-terminal residue" evidence="3">
    <location>
        <position position="293"/>
    </location>
</feature>
<evidence type="ECO:0000256" key="1">
    <source>
        <dbReference type="SAM" id="MobiDB-lite"/>
    </source>
</evidence>
<comment type="caution">
    <text evidence="3">The sequence shown here is derived from an EMBL/GenBank/DDBJ whole genome shotgun (WGS) entry which is preliminary data.</text>
</comment>
<dbReference type="GO" id="GO:0055080">
    <property type="term" value="P:monoatomic cation homeostasis"/>
    <property type="evidence" value="ECO:0007669"/>
    <property type="project" value="TreeGrafter"/>
</dbReference>
<dbReference type="EMBL" id="CABDUW010001667">
    <property type="protein sequence ID" value="VTJ83235.1"/>
    <property type="molecule type" value="Genomic_DNA"/>
</dbReference>
<sequence>MVKRKSSEGQEQDSGRGIPLPIQTFLWRQTSAFLRPKLGKQYEASCVEAYFDRNDNHLTIQAISLDQKPANGQIIGIHDRSSVGQHMCKMQSFERVLVENKLHGLSPALSEAIQSISRWELVQAALPHVLHCTATLLSNRNKLGHQDKLGVAETKLLHTLHWMLLEAPQDCNSERFGGTDRGSSWGGSSSAFIHQVENQGSPGQPCQSSSNDEEENNRRKIFQNSMATVELFVFLFAPLVHRIKVENQGSPGQPCQSSSNDEEENNRRKIFQNSMATVELFVFLFAPLVHRIK</sequence>
<feature type="region of interest" description="Disordered" evidence="1">
    <location>
        <begin position="196"/>
        <end position="217"/>
    </location>
</feature>
<feature type="region of interest" description="Disordered" evidence="1">
    <location>
        <begin position="247"/>
        <end position="266"/>
    </location>
</feature>
<protein>
    <recommendedName>
        <fullName evidence="2">Cation channel complex component UNC80 N-terminal domain-containing protein</fullName>
    </recommendedName>
</protein>
<dbReference type="GO" id="GO:0005261">
    <property type="term" value="F:monoatomic cation channel activity"/>
    <property type="evidence" value="ECO:0007669"/>
    <property type="project" value="TreeGrafter"/>
</dbReference>
<accession>A0A5E4CN03</accession>
<keyword evidence="4" id="KW-1185">Reference proteome</keyword>
<dbReference type="Proteomes" id="UP000335636">
    <property type="component" value="Unassembled WGS sequence"/>
</dbReference>
<dbReference type="GO" id="GO:0034703">
    <property type="term" value="C:cation channel complex"/>
    <property type="evidence" value="ECO:0007669"/>
    <property type="project" value="TreeGrafter"/>
</dbReference>
<dbReference type="Pfam" id="PF15778">
    <property type="entry name" value="UNC80_N"/>
    <property type="match status" value="1"/>
</dbReference>
<proteinExistence type="predicted"/>
<organism evidence="3 4">
    <name type="scientific">Marmota monax</name>
    <name type="common">Woodchuck</name>
    <dbReference type="NCBI Taxonomy" id="9995"/>
    <lineage>
        <taxon>Eukaryota</taxon>
        <taxon>Metazoa</taxon>
        <taxon>Chordata</taxon>
        <taxon>Craniata</taxon>
        <taxon>Vertebrata</taxon>
        <taxon>Euteleostomi</taxon>
        <taxon>Mammalia</taxon>
        <taxon>Eutheria</taxon>
        <taxon>Euarchontoglires</taxon>
        <taxon>Glires</taxon>
        <taxon>Rodentia</taxon>
        <taxon>Sciuromorpha</taxon>
        <taxon>Sciuridae</taxon>
        <taxon>Xerinae</taxon>
        <taxon>Marmotini</taxon>
        <taxon>Marmota</taxon>
    </lineage>
</organism>
<evidence type="ECO:0000313" key="3">
    <source>
        <dbReference type="EMBL" id="VTJ83235.1"/>
    </source>
</evidence>
<gene>
    <name evidence="3" type="ORF">MONAX_5E043417</name>
</gene>
<feature type="domain" description="Cation channel complex component UNC80 N-terminal" evidence="2">
    <location>
        <begin position="17"/>
        <end position="246"/>
    </location>
</feature>
<dbReference type="PANTHER" id="PTHR31781:SF1">
    <property type="entry name" value="PROTEIN UNC-80 HOMOLOG"/>
    <property type="match status" value="1"/>
</dbReference>
<reference evidence="3" key="1">
    <citation type="submission" date="2019-04" db="EMBL/GenBank/DDBJ databases">
        <authorList>
            <person name="Alioto T."/>
            <person name="Alioto T."/>
        </authorList>
    </citation>
    <scope>NUCLEOTIDE SEQUENCE [LARGE SCALE GENOMIC DNA]</scope>
</reference>